<dbReference type="InterPro" id="IPR012675">
    <property type="entry name" value="Beta-grasp_dom_sf"/>
</dbReference>
<dbReference type="Gene3D" id="3.10.20.30">
    <property type="match status" value="1"/>
</dbReference>
<dbReference type="SUPFAM" id="SSF81271">
    <property type="entry name" value="TGS-like"/>
    <property type="match status" value="1"/>
</dbReference>
<reference evidence="4" key="2">
    <citation type="submission" date="2018-04" db="EMBL/GenBank/DDBJ databases">
        <title>Complete genome sequence of Sulfodiicoccus acidiphilus strain HS-1.</title>
        <authorList>
            <person name="Sakai H.D."/>
            <person name="Kurosawa N."/>
        </authorList>
    </citation>
    <scope>NUCLEOTIDE SEQUENCE [LARGE SCALE GENOMIC DNA]</scope>
    <source>
        <strain evidence="4">HS-1</strain>
    </source>
</reference>
<dbReference type="EMBL" id="BMQS01000002">
    <property type="protein sequence ID" value="GGT87871.1"/>
    <property type="molecule type" value="Genomic_DNA"/>
</dbReference>
<evidence type="ECO:0000313" key="4">
    <source>
        <dbReference type="Proteomes" id="UP000276741"/>
    </source>
</evidence>
<dbReference type="CDD" id="cd01666">
    <property type="entry name" value="TGS_DRG"/>
    <property type="match status" value="1"/>
</dbReference>
<gene>
    <name evidence="3" type="ORF">GCM10007116_02270</name>
    <name evidence="2" type="ORF">HS1genome_1325</name>
</gene>
<keyword evidence="4" id="KW-1185">Reference proteome</keyword>
<organism evidence="2 4">
    <name type="scientific">Sulfodiicoccus acidiphilus</name>
    <dbReference type="NCBI Taxonomy" id="1670455"/>
    <lineage>
        <taxon>Archaea</taxon>
        <taxon>Thermoproteota</taxon>
        <taxon>Thermoprotei</taxon>
        <taxon>Sulfolobales</taxon>
        <taxon>Sulfolobaceae</taxon>
        <taxon>Sulfodiicoccus</taxon>
    </lineage>
</organism>
<reference evidence="3" key="4">
    <citation type="submission" date="2020-09" db="EMBL/GenBank/DDBJ databases">
        <authorList>
            <person name="Sun Q."/>
            <person name="Ohkuma M."/>
        </authorList>
    </citation>
    <scope>NUCLEOTIDE SEQUENCE</scope>
    <source>
        <strain evidence="3">JCM 31740</strain>
    </source>
</reference>
<proteinExistence type="predicted"/>
<dbReference type="RefSeq" id="WP_126450134.1">
    <property type="nucleotide sequence ID" value="NZ_AP018553.1"/>
</dbReference>
<dbReference type="Proteomes" id="UP000276741">
    <property type="component" value="Chromosome"/>
</dbReference>
<reference evidence="3" key="1">
    <citation type="journal article" date="2014" name="Int. J. Syst. Evol. Microbiol.">
        <title>Complete genome sequence of Corynebacterium casei LMG S-19264T (=DSM 44701T), isolated from a smear-ripened cheese.</title>
        <authorList>
            <consortium name="US DOE Joint Genome Institute (JGI-PGF)"/>
            <person name="Walter F."/>
            <person name="Albersmeier A."/>
            <person name="Kalinowski J."/>
            <person name="Ruckert C."/>
        </authorList>
    </citation>
    <scope>NUCLEOTIDE SEQUENCE</scope>
    <source>
        <strain evidence="3">JCM 31740</strain>
    </source>
</reference>
<sequence length="350" mass="39570">MVTNLPAEAKAKWLRVMDAKTPEEKLQALQDFLSYVPKHKGTENLVMWARRRMAELREQTEKEKRKGSGRGLQLFVEKDGAGQVLLLGNYQLRCNVMRSITNVKQDPVELPVVGMTYYEDVRIQVVNPPFFTTESRWATRIVGMARNADVLVLTVENSGELSKLKDFLSDNGMTLGRPRGRVVVERMRTGSGVRVVNMGKLVGTTEEEVKRYVEGFGFRSAIVKITGEVAMDDVERAIFESGSTKPFVVVSHDVPGSLKPWERDQLKLALFRELDVIRVYTKEPFEPPTKDPLVLKRGSTVAEVAKKLHSSLYEGLTYARVWGKSVKHQGQRVGPDWVLEDGDIVELHTR</sequence>
<dbReference type="EMBL" id="AP018553">
    <property type="protein sequence ID" value="BBD72936.1"/>
    <property type="molecule type" value="Genomic_DNA"/>
</dbReference>
<dbReference type="GO" id="GO:0005525">
    <property type="term" value="F:GTP binding"/>
    <property type="evidence" value="ECO:0007669"/>
    <property type="project" value="InterPro"/>
</dbReference>
<evidence type="ECO:0000313" key="2">
    <source>
        <dbReference type="EMBL" id="BBD72936.1"/>
    </source>
</evidence>
<dbReference type="OrthoDB" id="372125at2157"/>
<dbReference type="KEGG" id="sacd:HS1genome_1325"/>
<dbReference type="Pfam" id="PF02824">
    <property type="entry name" value="TGS"/>
    <property type="match status" value="1"/>
</dbReference>
<evidence type="ECO:0000259" key="1">
    <source>
        <dbReference type="PROSITE" id="PS51880"/>
    </source>
</evidence>
<name>A0A348B434_9CREN</name>
<dbReference type="InterPro" id="IPR004095">
    <property type="entry name" value="TGS"/>
</dbReference>
<dbReference type="InterPro" id="IPR012676">
    <property type="entry name" value="TGS-like"/>
</dbReference>
<evidence type="ECO:0000313" key="3">
    <source>
        <dbReference type="EMBL" id="GGT87871.1"/>
    </source>
</evidence>
<dbReference type="AlphaFoldDB" id="A0A348B434"/>
<accession>A0A348B434</accession>
<dbReference type="PANTHER" id="PTHR43127">
    <property type="entry name" value="DEVELOPMENTALLY-REGULATED GTP-BINDING PROTEIN 2"/>
    <property type="match status" value="1"/>
</dbReference>
<feature type="domain" description="TGS" evidence="1">
    <location>
        <begin position="275"/>
        <end position="349"/>
    </location>
</feature>
<dbReference type="PROSITE" id="PS51880">
    <property type="entry name" value="TGS"/>
    <property type="match status" value="1"/>
</dbReference>
<dbReference type="GO" id="GO:0003924">
    <property type="term" value="F:GTPase activity"/>
    <property type="evidence" value="ECO:0007669"/>
    <property type="project" value="InterPro"/>
</dbReference>
<protein>
    <submittedName>
        <fullName evidence="2">GTP-binding protein</fullName>
    </submittedName>
</protein>
<reference evidence="2" key="3">
    <citation type="journal article" date="2019" name="BMC Res. Notes">
        <title>Complete genome sequence of the Sulfodiicoccus acidiphilus strain HS-1T, the first crenarchaeon that lacks polB3, isolated from an acidic hot spring in Ohwaku-dani, Hakone, Japan.</title>
        <authorList>
            <person name="Sakai H.D."/>
            <person name="Kurosawa N."/>
        </authorList>
    </citation>
    <scope>NUCLEOTIDE SEQUENCE</scope>
    <source>
        <strain evidence="2">HS-1</strain>
    </source>
</reference>
<dbReference type="Gene3D" id="6.10.140.1070">
    <property type="match status" value="1"/>
</dbReference>
<dbReference type="Proteomes" id="UP000616143">
    <property type="component" value="Unassembled WGS sequence"/>
</dbReference>
<dbReference type="GeneID" id="38666843"/>
<dbReference type="InterPro" id="IPR045001">
    <property type="entry name" value="DRG"/>
</dbReference>